<protein>
    <submittedName>
        <fullName evidence="1">Uncharacterized protein</fullName>
    </submittedName>
</protein>
<dbReference type="Ensembl" id="ENSDNVT00000015834.1">
    <property type="protein sequence ID" value="ENSDNVP00000013133.1"/>
    <property type="gene ID" value="ENSDNVG00000009305.1"/>
</dbReference>
<reference evidence="1" key="2">
    <citation type="submission" date="2025-09" db="UniProtKB">
        <authorList>
            <consortium name="Ensembl"/>
        </authorList>
    </citation>
    <scope>IDENTIFICATION</scope>
</reference>
<dbReference type="AlphaFoldDB" id="A0A8C4JXZ2"/>
<reference evidence="1" key="1">
    <citation type="submission" date="2025-08" db="UniProtKB">
        <authorList>
            <consortium name="Ensembl"/>
        </authorList>
    </citation>
    <scope>IDENTIFICATION</scope>
</reference>
<accession>A0A8C4JXZ2</accession>
<evidence type="ECO:0000313" key="2">
    <source>
        <dbReference type="Proteomes" id="UP000694423"/>
    </source>
</evidence>
<keyword evidence="2" id="KW-1185">Reference proteome</keyword>
<evidence type="ECO:0000313" key="1">
    <source>
        <dbReference type="Ensembl" id="ENSDNVP00000013133.1"/>
    </source>
</evidence>
<organism evidence="1 2">
    <name type="scientific">Dromaius novaehollandiae</name>
    <name type="common">Emu</name>
    <dbReference type="NCBI Taxonomy" id="8790"/>
    <lineage>
        <taxon>Eukaryota</taxon>
        <taxon>Metazoa</taxon>
        <taxon>Chordata</taxon>
        <taxon>Craniata</taxon>
        <taxon>Vertebrata</taxon>
        <taxon>Euteleostomi</taxon>
        <taxon>Archelosauria</taxon>
        <taxon>Archosauria</taxon>
        <taxon>Dinosauria</taxon>
        <taxon>Saurischia</taxon>
        <taxon>Theropoda</taxon>
        <taxon>Coelurosauria</taxon>
        <taxon>Aves</taxon>
        <taxon>Palaeognathae</taxon>
        <taxon>Casuariiformes</taxon>
        <taxon>Dromaiidae</taxon>
        <taxon>Dromaius</taxon>
    </lineage>
</organism>
<proteinExistence type="predicted"/>
<name>A0A8C4JXZ2_DRONO</name>
<sequence>QCSIYGFGEHTKDTKFLTSNPSLSFQPMFYCLISQTHNTAEIARICEECKKESFWYRGELN</sequence>
<dbReference type="Proteomes" id="UP000694423">
    <property type="component" value="Unplaced"/>
</dbReference>